<keyword evidence="3" id="KW-0808">Transferase</keyword>
<proteinExistence type="predicted"/>
<dbReference type="InterPro" id="IPR041497">
    <property type="entry name" value="Thump-like"/>
</dbReference>
<accession>A0A444VL40</accession>
<dbReference type="CDD" id="cd02440">
    <property type="entry name" value="AdoMet_MTases"/>
    <property type="match status" value="1"/>
</dbReference>
<dbReference type="GO" id="GO:0032259">
    <property type="term" value="P:methylation"/>
    <property type="evidence" value="ECO:0007669"/>
    <property type="project" value="UniProtKB-KW"/>
</dbReference>
<dbReference type="Pfam" id="PF22013">
    <property type="entry name" value="PG_1098_Fer"/>
    <property type="match status" value="1"/>
</dbReference>
<dbReference type="Proteomes" id="UP000290261">
    <property type="component" value="Unassembled WGS sequence"/>
</dbReference>
<evidence type="ECO:0000313" key="4">
    <source>
        <dbReference type="Proteomes" id="UP000290261"/>
    </source>
</evidence>
<dbReference type="AlphaFoldDB" id="A0A444VL40"/>
<dbReference type="InterPro" id="IPR029063">
    <property type="entry name" value="SAM-dependent_MTases_sf"/>
</dbReference>
<feature type="domain" description="PG-1098 ferredoxin-like" evidence="2">
    <location>
        <begin position="279"/>
        <end position="321"/>
    </location>
</feature>
<gene>
    <name evidence="3" type="ORF">DN53_14805</name>
</gene>
<feature type="domain" description="THUMP-like" evidence="1">
    <location>
        <begin position="322"/>
        <end position="384"/>
    </location>
</feature>
<organism evidence="3 4">
    <name type="scientific">Flagellimonas olearia</name>
    <dbReference type="NCBI Taxonomy" id="552546"/>
    <lineage>
        <taxon>Bacteria</taxon>
        <taxon>Pseudomonadati</taxon>
        <taxon>Bacteroidota</taxon>
        <taxon>Flavobacteriia</taxon>
        <taxon>Flavobacteriales</taxon>
        <taxon>Flavobacteriaceae</taxon>
        <taxon>Flagellimonas</taxon>
    </lineage>
</organism>
<reference evidence="3 4" key="1">
    <citation type="submission" date="2014-04" db="EMBL/GenBank/DDBJ databases">
        <title>Whole genome of Muricauda olearia.</title>
        <authorList>
            <person name="Zhang X.-H."/>
            <person name="Tang K."/>
        </authorList>
    </citation>
    <scope>NUCLEOTIDE SEQUENCE [LARGE SCALE GENOMIC DNA]</scope>
    <source>
        <strain evidence="3 4">Th120</strain>
    </source>
</reference>
<sequence>MNKLILHTGVQLFIDKNWNTDTLSVLLQKPLFDGISQKELVEQLEAKKKCKDKLPTWFTTPHIYYPNKLNIEQTSSEQTARYKAGLVDGKNLLDLTGGFGVDTYFFSKKIEKVFHCEINKELSEIATYNFGVLGQENVTCIPEDGIHYLQNNSQKYDWIFVDPSRRNENIGKVFLLKDCLPNIPEQLPLLFSHTQKVLIKVSPILDLTQGLEELNFVKEVHVVAINNEVKELLYLLEKDYTGDVVIKTINFTHGREVVFDFVLNEEKVSSTKLGSPQKFLYEPNAAILKSGGFKIVGEKYGLDKLHQHSHLYTSETLVEFPGRRFSIVQVLPYSKKTLRSFSQTKANITTRNFPLSVAEIRKKHKIKDGGDRYLFFTKNHDDSLLVLDCSKVLD</sequence>
<evidence type="ECO:0000259" key="2">
    <source>
        <dbReference type="Pfam" id="PF22013"/>
    </source>
</evidence>
<dbReference type="InterPro" id="IPR054168">
    <property type="entry name" value="PG_1098_Fer"/>
</dbReference>
<dbReference type="GO" id="GO:0008168">
    <property type="term" value="F:methyltransferase activity"/>
    <property type="evidence" value="ECO:0007669"/>
    <property type="project" value="UniProtKB-KW"/>
</dbReference>
<dbReference type="Gene3D" id="3.40.50.150">
    <property type="entry name" value="Vaccinia Virus protein VP39"/>
    <property type="match status" value="1"/>
</dbReference>
<comment type="caution">
    <text evidence="3">The sequence shown here is derived from an EMBL/GenBank/DDBJ whole genome shotgun (WGS) entry which is preliminary data.</text>
</comment>
<keyword evidence="4" id="KW-1185">Reference proteome</keyword>
<dbReference type="Gene3D" id="1.10.10.1110">
    <property type="entry name" value="Methyltransferase PG1098, N-terminal domain"/>
    <property type="match status" value="1"/>
</dbReference>
<dbReference type="Pfam" id="PF18096">
    <property type="entry name" value="Thump_like"/>
    <property type="match status" value="1"/>
</dbReference>
<evidence type="ECO:0000313" key="3">
    <source>
        <dbReference type="EMBL" id="RYC51464.1"/>
    </source>
</evidence>
<evidence type="ECO:0000259" key="1">
    <source>
        <dbReference type="Pfam" id="PF18096"/>
    </source>
</evidence>
<dbReference type="EMBL" id="JJMP01000006">
    <property type="protein sequence ID" value="RYC51464.1"/>
    <property type="molecule type" value="Genomic_DNA"/>
</dbReference>
<dbReference type="SUPFAM" id="SSF53335">
    <property type="entry name" value="S-adenosyl-L-methionine-dependent methyltransferases"/>
    <property type="match status" value="1"/>
</dbReference>
<keyword evidence="3" id="KW-0489">Methyltransferase</keyword>
<protein>
    <submittedName>
        <fullName evidence="3">SAM-dependent methyltransferase</fullName>
    </submittedName>
</protein>
<name>A0A444VL40_9FLAO</name>